<dbReference type="AlphaFoldDB" id="E0UN14"/>
<sequence>MPRPGGNPSLKQYQYKLCHPTPLNSRFTLRVSDEMMMQLKSLDEDWQEFVRNAIALALKQKEQQLAQGTSSNTGVGK</sequence>
<protein>
    <recommendedName>
        <fullName evidence="3">CopG-like ribbon-helix-helix domain-containing protein</fullName>
    </recommendedName>
</protein>
<evidence type="ECO:0000313" key="1">
    <source>
        <dbReference type="EMBL" id="ADN18344.1"/>
    </source>
</evidence>
<dbReference type="Proteomes" id="UP000008206">
    <property type="component" value="Plasmid Cy782202"/>
</dbReference>
<accession>E0UN14</accession>
<name>E0UN14_GLOV7</name>
<gene>
    <name evidence="1" type="ordered locus">Cyan7822_6589</name>
</gene>
<keyword evidence="1" id="KW-0614">Plasmid</keyword>
<dbReference type="OrthoDB" id="488697at2"/>
<reference evidence="2" key="1">
    <citation type="journal article" date="2011" name="MBio">
        <title>Novel metabolic attributes of the genus Cyanothece, comprising a group of unicellular nitrogen-fixing Cyanobacteria.</title>
        <authorList>
            <person name="Bandyopadhyay A."/>
            <person name="Elvitigala T."/>
            <person name="Welsh E."/>
            <person name="Stockel J."/>
            <person name="Liberton M."/>
            <person name="Min H."/>
            <person name="Sherman L.A."/>
            <person name="Pakrasi H.B."/>
        </authorList>
    </citation>
    <scope>NUCLEOTIDE SEQUENCE [LARGE SCALE GENOMIC DNA]</scope>
    <source>
        <strain evidence="2">PCC 7822</strain>
        <plasmid evidence="2">Cy782202</plasmid>
    </source>
</reference>
<dbReference type="HOGENOM" id="CLU_195836_1_0_3"/>
<keyword evidence="2" id="KW-1185">Reference proteome</keyword>
<evidence type="ECO:0008006" key="3">
    <source>
        <dbReference type="Google" id="ProtNLM"/>
    </source>
</evidence>
<proteinExistence type="predicted"/>
<evidence type="ECO:0000313" key="2">
    <source>
        <dbReference type="Proteomes" id="UP000008206"/>
    </source>
</evidence>
<dbReference type="EMBL" id="CP002200">
    <property type="protein sequence ID" value="ADN18344.1"/>
    <property type="molecule type" value="Genomic_DNA"/>
</dbReference>
<organism evidence="1 2">
    <name type="scientific">Gloeothece verrucosa (strain PCC 7822)</name>
    <name type="common">Cyanothece sp. (strain PCC 7822)</name>
    <dbReference type="NCBI Taxonomy" id="497965"/>
    <lineage>
        <taxon>Bacteria</taxon>
        <taxon>Bacillati</taxon>
        <taxon>Cyanobacteriota</taxon>
        <taxon>Cyanophyceae</taxon>
        <taxon>Oscillatoriophycideae</taxon>
        <taxon>Chroococcales</taxon>
        <taxon>Aphanothecaceae</taxon>
        <taxon>Gloeothece</taxon>
        <taxon>Gloeothece verrucosa</taxon>
    </lineage>
</organism>
<geneLocation type="plasmid" evidence="1 2">
    <name>Cy782202</name>
</geneLocation>
<dbReference type="KEGG" id="cyj:Cyan7822_6589"/>
<dbReference type="RefSeq" id="WP_013335086.1">
    <property type="nucleotide sequence ID" value="NC_014534.1"/>
</dbReference>